<gene>
    <name evidence="3" type="primary">glsA2</name>
    <name evidence="1" type="synonym">glsA</name>
    <name evidence="3" type="ORF">ENKNEFLB_00253</name>
</gene>
<dbReference type="NCBIfam" id="TIGR03814">
    <property type="entry name" value="Gln_ase"/>
    <property type="match status" value="1"/>
</dbReference>
<evidence type="ECO:0000313" key="4">
    <source>
        <dbReference type="Proteomes" id="UP000679307"/>
    </source>
</evidence>
<organism evidence="3 4">
    <name type="scientific">Nocardioides aquaticus</name>
    <dbReference type="NCBI Taxonomy" id="160826"/>
    <lineage>
        <taxon>Bacteria</taxon>
        <taxon>Bacillati</taxon>
        <taxon>Actinomycetota</taxon>
        <taxon>Actinomycetes</taxon>
        <taxon>Propionibacteriales</taxon>
        <taxon>Nocardioidaceae</taxon>
        <taxon>Nocardioides</taxon>
    </lineage>
</organism>
<keyword evidence="1 3" id="KW-0378">Hydrolase</keyword>
<comment type="similarity">
    <text evidence="1">Belongs to the glutaminase family.</text>
</comment>
<protein>
    <recommendedName>
        <fullName evidence="1">Glutaminase</fullName>
        <ecNumber evidence="1">3.5.1.2</ecNumber>
    </recommendedName>
</protein>
<sequence length="414" mass="43183">MRTPVPDYLQEVLGGCTADGGAVADDVPELAAADPDRLAVALTTLDGVTYSAGDDDVLFTVQSISKPFAYALALQDRGLAAVLEVVGTEPSGDAFNEISLEPGTGRPRNPMINIGAITTHSLVGEPGLAGAARSERLRRGLSAFAGRELVVDEAVLESEMGTAHRNLALAHMVRSRGTVTEDPTVLVREYTRQCALLVDVRDLAVMAATLAHHGVNPVTGERVVGARVARQVLSVMATCGMYDAAGDWLSVVGIPAKSGVAGGILGALPGEVGIGTFSPRLDRFGNSTRGVRVCERLSEDMGLHLMGMAPAGLAVVREVGLVHDDGGGTAWRAVLQGPVTFSGGERVLRELARIGADGVDVVLDLTRVSQVDDVGRRMLLEGVRRLGLDGHAVSVVDPELMLVVEDVGTPGPAR</sequence>
<dbReference type="RefSeq" id="WP_246535771.1">
    <property type="nucleotide sequence ID" value="NZ_BAAAHS010000198.1"/>
</dbReference>
<dbReference type="InterPro" id="IPR002645">
    <property type="entry name" value="STAS_dom"/>
</dbReference>
<feature type="binding site" evidence="1">
    <location>
        <position position="166"/>
    </location>
    <ligand>
        <name>substrate</name>
    </ligand>
</feature>
<reference evidence="3 4" key="1">
    <citation type="submission" date="2021-05" db="EMBL/GenBank/DDBJ databases">
        <title>Complete genome of Nocardioides aquaticus KCTC 9944T isolated from meromictic and hypersaline Ekho Lake, Antarctica.</title>
        <authorList>
            <person name="Hwang K."/>
            <person name="Kim K.M."/>
            <person name="Choe H."/>
        </authorList>
    </citation>
    <scope>NUCLEOTIDE SEQUENCE [LARGE SCALE GENOMIC DNA]</scope>
    <source>
        <strain evidence="3 4">KCTC 9944</strain>
    </source>
</reference>
<evidence type="ECO:0000259" key="2">
    <source>
        <dbReference type="PROSITE" id="PS50801"/>
    </source>
</evidence>
<comment type="subunit">
    <text evidence="1">Homotetramer.</text>
</comment>
<feature type="binding site" evidence="1">
    <location>
        <position position="63"/>
    </location>
    <ligand>
        <name>substrate</name>
    </ligand>
</feature>
<dbReference type="InterPro" id="IPR015868">
    <property type="entry name" value="Glutaminase"/>
</dbReference>
<dbReference type="Proteomes" id="UP000679307">
    <property type="component" value="Chromosome"/>
</dbReference>
<dbReference type="EC" id="3.5.1.2" evidence="1"/>
<evidence type="ECO:0000256" key="1">
    <source>
        <dbReference type="HAMAP-Rule" id="MF_00313"/>
    </source>
</evidence>
<dbReference type="HAMAP" id="MF_00313">
    <property type="entry name" value="Glutaminase"/>
    <property type="match status" value="1"/>
</dbReference>
<feature type="domain" description="STAS" evidence="2">
    <location>
        <begin position="335"/>
        <end position="396"/>
    </location>
</feature>
<dbReference type="Pfam" id="PF04960">
    <property type="entry name" value="Glutaminase"/>
    <property type="match status" value="1"/>
</dbReference>
<accession>A0ABX8ECC5</accession>
<feature type="binding site" evidence="1">
    <location>
        <position position="260"/>
    </location>
    <ligand>
        <name>substrate</name>
    </ligand>
</feature>
<proteinExistence type="inferred from homology"/>
<dbReference type="PANTHER" id="PTHR12544:SF29">
    <property type="entry name" value="GLUTAMINASE"/>
    <property type="match status" value="1"/>
</dbReference>
<dbReference type="PROSITE" id="PS50801">
    <property type="entry name" value="STAS"/>
    <property type="match status" value="1"/>
</dbReference>
<feature type="binding site" evidence="1">
    <location>
        <position position="159"/>
    </location>
    <ligand>
        <name>substrate</name>
    </ligand>
</feature>
<feature type="binding site" evidence="1">
    <location>
        <position position="190"/>
    </location>
    <ligand>
        <name>substrate</name>
    </ligand>
</feature>
<keyword evidence="4" id="KW-1185">Reference proteome</keyword>
<keyword evidence="1" id="KW-0007">Acetylation</keyword>
<comment type="catalytic activity">
    <reaction evidence="1">
        <text>L-glutamine + H2O = L-glutamate + NH4(+)</text>
        <dbReference type="Rhea" id="RHEA:15889"/>
        <dbReference type="ChEBI" id="CHEBI:15377"/>
        <dbReference type="ChEBI" id="CHEBI:28938"/>
        <dbReference type="ChEBI" id="CHEBI:29985"/>
        <dbReference type="ChEBI" id="CHEBI:58359"/>
        <dbReference type="EC" id="3.5.1.2"/>
    </reaction>
</comment>
<dbReference type="PANTHER" id="PTHR12544">
    <property type="entry name" value="GLUTAMINASE"/>
    <property type="match status" value="1"/>
</dbReference>
<feature type="binding site" evidence="1">
    <location>
        <position position="242"/>
    </location>
    <ligand>
        <name>substrate</name>
    </ligand>
</feature>
<evidence type="ECO:0000313" key="3">
    <source>
        <dbReference type="EMBL" id="QVT77884.1"/>
    </source>
</evidence>
<dbReference type="GO" id="GO:0004359">
    <property type="term" value="F:glutaminase activity"/>
    <property type="evidence" value="ECO:0007669"/>
    <property type="project" value="UniProtKB-EC"/>
</dbReference>
<name>A0ABX8ECC5_9ACTN</name>
<feature type="binding site" evidence="1">
    <location>
        <position position="113"/>
    </location>
    <ligand>
        <name>substrate</name>
    </ligand>
</feature>
<dbReference type="NCBIfam" id="NF002134">
    <property type="entry name" value="PRK00971.1-4"/>
    <property type="match status" value="1"/>
</dbReference>
<dbReference type="EMBL" id="CP075371">
    <property type="protein sequence ID" value="QVT77884.1"/>
    <property type="molecule type" value="Genomic_DNA"/>
</dbReference>